<evidence type="ECO:0000256" key="12">
    <source>
        <dbReference type="SAM" id="Phobius"/>
    </source>
</evidence>
<dbReference type="InterPro" id="IPR023214">
    <property type="entry name" value="HAD_sf"/>
</dbReference>
<organism evidence="14 15">
    <name type="scientific">Serpentinicella alkaliphila</name>
    <dbReference type="NCBI Taxonomy" id="1734049"/>
    <lineage>
        <taxon>Bacteria</taxon>
        <taxon>Bacillati</taxon>
        <taxon>Bacillota</taxon>
        <taxon>Clostridia</taxon>
        <taxon>Peptostreptococcales</taxon>
        <taxon>Natronincolaceae</taxon>
        <taxon>Serpentinicella</taxon>
    </lineage>
</organism>
<evidence type="ECO:0000256" key="6">
    <source>
        <dbReference type="ARBA" id="ARBA00022796"/>
    </source>
</evidence>
<evidence type="ECO:0000256" key="9">
    <source>
        <dbReference type="ARBA" id="ARBA00023008"/>
    </source>
</evidence>
<evidence type="ECO:0000256" key="4">
    <source>
        <dbReference type="ARBA" id="ARBA00022692"/>
    </source>
</evidence>
<name>A0A4R2SZU6_9FIRM</name>
<dbReference type="InterPro" id="IPR059000">
    <property type="entry name" value="ATPase_P-type_domA"/>
</dbReference>
<evidence type="ECO:0000256" key="2">
    <source>
        <dbReference type="ARBA" id="ARBA00006024"/>
    </source>
</evidence>
<dbReference type="InterPro" id="IPR001757">
    <property type="entry name" value="P_typ_ATPase"/>
</dbReference>
<dbReference type="Gene3D" id="2.70.150.10">
    <property type="entry name" value="Calcium-transporting ATPase, cytoplasmic transduction domain A"/>
    <property type="match status" value="1"/>
</dbReference>
<evidence type="ECO:0000256" key="10">
    <source>
        <dbReference type="ARBA" id="ARBA00023136"/>
    </source>
</evidence>
<evidence type="ECO:0000256" key="8">
    <source>
        <dbReference type="ARBA" id="ARBA00022989"/>
    </source>
</evidence>
<sequence length="612" mass="69432">MQEISTLPGRVRYRLPEILNKEIANYIHVSLEKLVGVKYTKVNHHTSSVLIIYDSNKLSKQNLEYRIRDIVKLKNKKTNLLQYEESYLTAINNLKKSKNRLFFYGVLYLLFKLKTSIFGRFSISRNVRLLIAASAITTIEGYPLLRRLFKGISSKTPVFSDILLKVTAMALIFLREDGTGCLLLCLKYMNDYLRYSTEVEYLKLINQTILDNSYMVRTTTKEGLELFIPTSSLRIGDIIYLNEGEFIPADGVILEGAAAIDEVFGTGQIIVRNKEYNHKVFEGEKIISGSIRLEVMELPINIDNLNKSFEPLHLQERVVRYQETIGPISIVLAMFKYLTTGDFLSALSIMLLLCPTASELAVNAGMNSYLHLLGKNRIFLRNPNVIEKVANIEHMAFDKTGTLTQIGCKTLSSELKLPKDTVRAEAKALISSLKSLGIGNLSLLTGDNFNRATEIAKELDIKNIYSNCSRYDKGNVIQKIKGYDTVMMVGDGVNDLEAMKNADVSVGIMHECSDKVKLYSDCVLFDDDLLKLRDFIILSNKSEMAINSHFKFSKSYNIGFGLLAIFIPFNPYYAKTLNTLNSMLVMLLSKRIEYLKPTNFQNAINYNRTQVY</sequence>
<dbReference type="GO" id="GO:0043682">
    <property type="term" value="F:P-type divalent copper transporter activity"/>
    <property type="evidence" value="ECO:0007669"/>
    <property type="project" value="TreeGrafter"/>
</dbReference>
<dbReference type="NCBIfam" id="TIGR01494">
    <property type="entry name" value="ATPase_P-type"/>
    <property type="match status" value="2"/>
</dbReference>
<keyword evidence="7" id="KW-1278">Translocase</keyword>
<accession>A0A4R2SZU6</accession>
<comment type="subcellular location">
    <subcellularLocation>
        <location evidence="1">Endomembrane system</location>
        <topology evidence="1">Multi-pass membrane protein</topology>
    </subcellularLocation>
</comment>
<comment type="similarity">
    <text evidence="2">Belongs to the cation transport ATPase (P-type) (TC 3.A.3) family. Type IB subfamily.</text>
</comment>
<keyword evidence="9" id="KW-0186">Copper</keyword>
<dbReference type="SUPFAM" id="SSF56784">
    <property type="entry name" value="HAD-like"/>
    <property type="match status" value="1"/>
</dbReference>
<comment type="catalytic activity">
    <reaction evidence="11">
        <text>Cu(+)(in) + ATP + H2O = Cu(+)(out) + ADP + phosphate + H(+)</text>
        <dbReference type="Rhea" id="RHEA:25792"/>
        <dbReference type="ChEBI" id="CHEBI:15377"/>
        <dbReference type="ChEBI" id="CHEBI:15378"/>
        <dbReference type="ChEBI" id="CHEBI:30616"/>
        <dbReference type="ChEBI" id="CHEBI:43474"/>
        <dbReference type="ChEBI" id="CHEBI:49552"/>
        <dbReference type="ChEBI" id="CHEBI:456216"/>
        <dbReference type="EC" id="7.2.2.8"/>
    </reaction>
</comment>
<dbReference type="AlphaFoldDB" id="A0A4R2SZU6"/>
<dbReference type="EMBL" id="SLYC01000061">
    <property type="protein sequence ID" value="TCP95300.1"/>
    <property type="molecule type" value="Genomic_DNA"/>
</dbReference>
<dbReference type="GO" id="GO:0005524">
    <property type="term" value="F:ATP binding"/>
    <property type="evidence" value="ECO:0007669"/>
    <property type="project" value="InterPro"/>
</dbReference>
<evidence type="ECO:0000256" key="1">
    <source>
        <dbReference type="ARBA" id="ARBA00004127"/>
    </source>
</evidence>
<dbReference type="Gene3D" id="3.40.50.1000">
    <property type="entry name" value="HAD superfamily/HAD-like"/>
    <property type="match status" value="1"/>
</dbReference>
<evidence type="ECO:0000256" key="11">
    <source>
        <dbReference type="ARBA" id="ARBA00049289"/>
    </source>
</evidence>
<dbReference type="EC" id="7.2.2.8" evidence="3"/>
<dbReference type="GO" id="GO:0016020">
    <property type="term" value="C:membrane"/>
    <property type="evidence" value="ECO:0007669"/>
    <property type="project" value="InterPro"/>
</dbReference>
<evidence type="ECO:0000313" key="15">
    <source>
        <dbReference type="Proteomes" id="UP000295504"/>
    </source>
</evidence>
<dbReference type="Pfam" id="PF00702">
    <property type="entry name" value="Hydrolase"/>
    <property type="match status" value="1"/>
</dbReference>
<feature type="transmembrane region" description="Helical" evidence="12">
    <location>
        <begin position="101"/>
        <end position="121"/>
    </location>
</feature>
<dbReference type="Proteomes" id="UP000295504">
    <property type="component" value="Unassembled WGS sequence"/>
</dbReference>
<keyword evidence="6" id="KW-0187">Copper transport</keyword>
<evidence type="ECO:0000256" key="5">
    <source>
        <dbReference type="ARBA" id="ARBA00022723"/>
    </source>
</evidence>
<dbReference type="PROSITE" id="PS00154">
    <property type="entry name" value="ATPASE_E1_E2"/>
    <property type="match status" value="1"/>
</dbReference>
<keyword evidence="6" id="KW-0406">Ion transport</keyword>
<proteinExistence type="inferred from homology"/>
<comment type="caution">
    <text evidence="14">The sequence shown here is derived from an EMBL/GenBank/DDBJ whole genome shotgun (WGS) entry which is preliminary data.</text>
</comment>
<dbReference type="Pfam" id="PF19991">
    <property type="entry name" value="HMA_2"/>
    <property type="match status" value="1"/>
</dbReference>
<dbReference type="GO" id="GO:0016887">
    <property type="term" value="F:ATP hydrolysis activity"/>
    <property type="evidence" value="ECO:0007669"/>
    <property type="project" value="InterPro"/>
</dbReference>
<keyword evidence="15" id="KW-1185">Reference proteome</keyword>
<evidence type="ECO:0000313" key="14">
    <source>
        <dbReference type="EMBL" id="TCP95300.1"/>
    </source>
</evidence>
<dbReference type="GO" id="GO:0140581">
    <property type="term" value="F:P-type monovalent copper transporter activity"/>
    <property type="evidence" value="ECO:0007669"/>
    <property type="project" value="UniProtKB-EC"/>
</dbReference>
<dbReference type="PANTHER" id="PTHR43520">
    <property type="entry name" value="ATP7, ISOFORM B"/>
    <property type="match status" value="1"/>
</dbReference>
<keyword evidence="4 12" id="KW-0812">Transmembrane</keyword>
<evidence type="ECO:0000259" key="13">
    <source>
        <dbReference type="Pfam" id="PF00122"/>
    </source>
</evidence>
<keyword evidence="5" id="KW-0479">Metal-binding</keyword>
<dbReference type="PANTHER" id="PTHR43520:SF8">
    <property type="entry name" value="P-TYPE CU(+) TRANSPORTER"/>
    <property type="match status" value="1"/>
</dbReference>
<dbReference type="GO" id="GO:0055070">
    <property type="term" value="P:copper ion homeostasis"/>
    <property type="evidence" value="ECO:0007669"/>
    <property type="project" value="TreeGrafter"/>
</dbReference>
<dbReference type="Pfam" id="PF00122">
    <property type="entry name" value="E1-E2_ATPase"/>
    <property type="match status" value="1"/>
</dbReference>
<dbReference type="RefSeq" id="WP_132849701.1">
    <property type="nucleotide sequence ID" value="NZ_CP058648.1"/>
</dbReference>
<dbReference type="InterPro" id="IPR008250">
    <property type="entry name" value="ATPase_P-typ_transduc_dom_A_sf"/>
</dbReference>
<feature type="domain" description="P-type ATPase A" evidence="13">
    <location>
        <begin position="224"/>
        <end position="297"/>
    </location>
</feature>
<dbReference type="InterPro" id="IPR036412">
    <property type="entry name" value="HAD-like_sf"/>
</dbReference>
<keyword evidence="10 12" id="KW-0472">Membrane</keyword>
<evidence type="ECO:0000256" key="3">
    <source>
        <dbReference type="ARBA" id="ARBA00012517"/>
    </source>
</evidence>
<reference evidence="14 15" key="1">
    <citation type="submission" date="2019-03" db="EMBL/GenBank/DDBJ databases">
        <title>Genomic Encyclopedia of Type Strains, Phase IV (KMG-IV): sequencing the most valuable type-strain genomes for metagenomic binning, comparative biology and taxonomic classification.</title>
        <authorList>
            <person name="Goeker M."/>
        </authorList>
    </citation>
    <scope>NUCLEOTIDE SEQUENCE [LARGE SCALE GENOMIC DNA]</scope>
    <source>
        <strain evidence="14 15">DSM 100013</strain>
    </source>
</reference>
<keyword evidence="6" id="KW-0813">Transport</keyword>
<evidence type="ECO:0000256" key="7">
    <source>
        <dbReference type="ARBA" id="ARBA00022967"/>
    </source>
</evidence>
<dbReference type="GO" id="GO:0005507">
    <property type="term" value="F:copper ion binding"/>
    <property type="evidence" value="ECO:0007669"/>
    <property type="project" value="TreeGrafter"/>
</dbReference>
<dbReference type="InterPro" id="IPR018303">
    <property type="entry name" value="ATPase_P-typ_P_site"/>
</dbReference>
<protein>
    <recommendedName>
        <fullName evidence="3">P-type Cu(+) transporter</fullName>
        <ecNumber evidence="3">7.2.2.8</ecNumber>
    </recommendedName>
</protein>
<dbReference type="OrthoDB" id="1873403at2"/>
<dbReference type="SUPFAM" id="SSF81653">
    <property type="entry name" value="Calcium ATPase, transduction domain A"/>
    <property type="match status" value="1"/>
</dbReference>
<dbReference type="GO" id="GO:0012505">
    <property type="term" value="C:endomembrane system"/>
    <property type="evidence" value="ECO:0007669"/>
    <property type="project" value="UniProtKB-SubCell"/>
</dbReference>
<gene>
    <name evidence="14" type="ORF">EDD79_10616</name>
</gene>
<keyword evidence="8 12" id="KW-1133">Transmembrane helix</keyword>